<evidence type="ECO:0000313" key="2">
    <source>
        <dbReference type="EMBL" id="KYF57874.1"/>
    </source>
</evidence>
<name>A0A150PQD6_SORCE</name>
<feature type="region of interest" description="Disordered" evidence="1">
    <location>
        <begin position="1"/>
        <end position="23"/>
    </location>
</feature>
<dbReference type="AlphaFoldDB" id="A0A150PQD6"/>
<dbReference type="Proteomes" id="UP000075604">
    <property type="component" value="Unassembled WGS sequence"/>
</dbReference>
<evidence type="ECO:0000256" key="1">
    <source>
        <dbReference type="SAM" id="MobiDB-lite"/>
    </source>
</evidence>
<feature type="compositionally biased region" description="Basic and acidic residues" evidence="1">
    <location>
        <begin position="1"/>
        <end position="10"/>
    </location>
</feature>
<gene>
    <name evidence="2" type="ORF">BE04_20365</name>
</gene>
<organism evidence="2 3">
    <name type="scientific">Sorangium cellulosum</name>
    <name type="common">Polyangium cellulosum</name>
    <dbReference type="NCBI Taxonomy" id="56"/>
    <lineage>
        <taxon>Bacteria</taxon>
        <taxon>Pseudomonadati</taxon>
        <taxon>Myxococcota</taxon>
        <taxon>Polyangia</taxon>
        <taxon>Polyangiales</taxon>
        <taxon>Polyangiaceae</taxon>
        <taxon>Sorangium</taxon>
    </lineage>
</organism>
<sequence length="206" mass="22824">MDKVRSEINDSKNSPPNDEREQFPVDTRVVTLIRFVKGGAGVDLARIVVMNDQAAAQHSSYREYHHGNTGVFIDAITSLSMQAAAVQCSQKAIDGFTGTMPMHLDVSQSAKWRCGVYNPSGARKRLFKATDPDDGTKMIGLLIEQDQQGRLERVTWYKTRDAQALFHATPDKLAFEVVRDENGAPSLDPNDIGGWTWFYTTSPSSA</sequence>
<evidence type="ECO:0000313" key="3">
    <source>
        <dbReference type="Proteomes" id="UP000075604"/>
    </source>
</evidence>
<reference evidence="2 3" key="1">
    <citation type="submission" date="2014-02" db="EMBL/GenBank/DDBJ databases">
        <title>The small core and large imbalanced accessory genome model reveals a collaborative survival strategy of Sorangium cellulosum strains in nature.</title>
        <authorList>
            <person name="Han K."/>
            <person name="Peng R."/>
            <person name="Blom J."/>
            <person name="Li Y.-Z."/>
        </authorList>
    </citation>
    <scope>NUCLEOTIDE SEQUENCE [LARGE SCALE GENOMIC DNA]</scope>
    <source>
        <strain evidence="2 3">So0157-18</strain>
    </source>
</reference>
<dbReference type="EMBL" id="JELX01001742">
    <property type="protein sequence ID" value="KYF57874.1"/>
    <property type="molecule type" value="Genomic_DNA"/>
</dbReference>
<accession>A0A150PQD6</accession>
<proteinExistence type="predicted"/>
<protein>
    <submittedName>
        <fullName evidence="2">Uncharacterized protein</fullName>
    </submittedName>
</protein>
<comment type="caution">
    <text evidence="2">The sequence shown here is derived from an EMBL/GenBank/DDBJ whole genome shotgun (WGS) entry which is preliminary data.</text>
</comment>